<evidence type="ECO:0000313" key="2">
    <source>
        <dbReference type="EMBL" id="OLO52175.1"/>
    </source>
</evidence>
<gene>
    <name evidence="2" type="ORF">BKH30_07270</name>
</gene>
<accession>A0A1Q8VVJ4</accession>
<name>A0A1Q8VVJ4_9ACTO</name>
<dbReference type="AlphaFoldDB" id="A0A1Q8VVJ4"/>
<evidence type="ECO:0000256" key="1">
    <source>
        <dbReference type="SAM" id="MobiDB-lite"/>
    </source>
</evidence>
<evidence type="ECO:0008006" key="4">
    <source>
        <dbReference type="Google" id="ProtNLM"/>
    </source>
</evidence>
<feature type="region of interest" description="Disordered" evidence="1">
    <location>
        <begin position="282"/>
        <end position="301"/>
    </location>
</feature>
<proteinExistence type="predicted"/>
<dbReference type="Proteomes" id="UP000186855">
    <property type="component" value="Unassembled WGS sequence"/>
</dbReference>
<protein>
    <recommendedName>
        <fullName evidence="4">Replication initiation protein</fullName>
    </recommendedName>
</protein>
<dbReference type="EMBL" id="MSKI01000073">
    <property type="protein sequence ID" value="OLO52175.1"/>
    <property type="molecule type" value="Genomic_DNA"/>
</dbReference>
<reference evidence="2 3" key="1">
    <citation type="submission" date="2016-12" db="EMBL/GenBank/DDBJ databases">
        <title>Genomic comparison of strains in the 'Actinomyces naeslundii' group.</title>
        <authorList>
            <person name="Mughal S.R."/>
            <person name="Do T."/>
            <person name="Gilbert S.C."/>
            <person name="Witherden E.A."/>
            <person name="Didelot X."/>
            <person name="Beighton D."/>
        </authorList>
    </citation>
    <scope>NUCLEOTIDE SEQUENCE [LARGE SCALE GENOMIC DNA]</scope>
    <source>
        <strain evidence="2 3">S24V</strain>
    </source>
</reference>
<organism evidence="2 3">
    <name type="scientific">Actinomyces oris</name>
    <dbReference type="NCBI Taxonomy" id="544580"/>
    <lineage>
        <taxon>Bacteria</taxon>
        <taxon>Bacillati</taxon>
        <taxon>Actinomycetota</taxon>
        <taxon>Actinomycetes</taxon>
        <taxon>Actinomycetales</taxon>
        <taxon>Actinomycetaceae</taxon>
        <taxon>Actinomyces</taxon>
    </lineage>
</organism>
<dbReference type="Pfam" id="PF20199">
    <property type="entry name" value="RepSA"/>
    <property type="match status" value="1"/>
</dbReference>
<dbReference type="InterPro" id="IPR046828">
    <property type="entry name" value="RepSA"/>
</dbReference>
<evidence type="ECO:0000313" key="3">
    <source>
        <dbReference type="Proteomes" id="UP000186855"/>
    </source>
</evidence>
<sequence>MRRCAHRIRLDDETVVDCKTRDFYSCPHCAALYRGDWQAIIRDGLYSLTEPARIVFMTLTAPSFGAVHRIPSKSDTAKRSRCSCGEAHTSADSALRGVAVDPERYDYLGQVAWNRDCGALWRLTLTYLRRALPFEFDYVKVYEWQARGALHLHLILRLPPSATSDVIETIRRTCLSTTSPSKIDGEYRGWGERIDVADCGLYMPEDRGRMATSMDGVVRYVGKVLGYVGKSLLEQASRVGSTYPQALEHFRRLSYAAFVTPCSRDCPVTGCSSPRHRNIGASSHVVSASRRSGHREGWSPSGLNRTILGRRRSEYIEARKEERSAAGEKKEVELPRSVNLTRNEMKALFLHQAGIAHGVVPERSSAQNA</sequence>
<comment type="caution">
    <text evidence="2">The sequence shown here is derived from an EMBL/GenBank/DDBJ whole genome shotgun (WGS) entry which is preliminary data.</text>
</comment>